<dbReference type="AlphaFoldDB" id="A0A9P8A3G9"/>
<dbReference type="InterPro" id="IPR050342">
    <property type="entry name" value="HMGB"/>
</dbReference>
<dbReference type="GO" id="GO:0003677">
    <property type="term" value="F:DNA binding"/>
    <property type="evidence" value="ECO:0007669"/>
    <property type="project" value="UniProtKB-UniRule"/>
</dbReference>
<dbReference type="PROSITE" id="PS50118">
    <property type="entry name" value="HMG_BOX_2"/>
    <property type="match status" value="1"/>
</dbReference>
<dbReference type="SMART" id="SM00398">
    <property type="entry name" value="HMG"/>
    <property type="match status" value="1"/>
</dbReference>
<evidence type="ECO:0000256" key="5">
    <source>
        <dbReference type="SAM" id="MobiDB-lite"/>
    </source>
</evidence>
<evidence type="ECO:0000313" key="7">
    <source>
        <dbReference type="EMBL" id="KAG9321689.1"/>
    </source>
</evidence>
<evidence type="ECO:0000256" key="4">
    <source>
        <dbReference type="PROSITE-ProRule" id="PRU00267"/>
    </source>
</evidence>
<feature type="compositionally biased region" description="Basic and acidic residues" evidence="5">
    <location>
        <begin position="10"/>
        <end position="26"/>
    </location>
</feature>
<feature type="domain" description="HMG box" evidence="6">
    <location>
        <begin position="39"/>
        <end position="107"/>
    </location>
</feature>
<keyword evidence="1 4" id="KW-0238">DNA-binding</keyword>
<protein>
    <recommendedName>
        <fullName evidence="6">HMG box domain-containing protein</fullName>
    </recommendedName>
</protein>
<accession>A0A9P8A3G9</accession>
<dbReference type="SUPFAM" id="SSF47095">
    <property type="entry name" value="HMG-box"/>
    <property type="match status" value="1"/>
</dbReference>
<feature type="compositionally biased region" description="Acidic residues" evidence="5">
    <location>
        <begin position="113"/>
        <end position="124"/>
    </location>
</feature>
<sequence length="124" mass="14362">MIVYIMPKVAKKDAKVSKRGKNEEPKKRKRKAKKDPNAPKNPMSAYLMFCEEWREKVKAQNPDASFGELGRLLGEQWRSYSDEQKTPYVSKHEKAKAKHAVEKAAYDAKKADEDDEEEEDEDSE</sequence>
<dbReference type="InterPro" id="IPR036910">
    <property type="entry name" value="HMG_box_dom_sf"/>
</dbReference>
<evidence type="ECO:0000256" key="1">
    <source>
        <dbReference type="ARBA" id="ARBA00023125"/>
    </source>
</evidence>
<dbReference type="InterPro" id="IPR009071">
    <property type="entry name" value="HMG_box_dom"/>
</dbReference>
<evidence type="ECO:0000313" key="8">
    <source>
        <dbReference type="Proteomes" id="UP000717515"/>
    </source>
</evidence>
<evidence type="ECO:0000256" key="3">
    <source>
        <dbReference type="ARBA" id="ARBA00043963"/>
    </source>
</evidence>
<feature type="compositionally biased region" description="Basic and acidic residues" evidence="5">
    <location>
        <begin position="99"/>
        <end position="112"/>
    </location>
</feature>
<dbReference type="PRINTS" id="PR00886">
    <property type="entry name" value="HIGHMOBLTY12"/>
</dbReference>
<dbReference type="GO" id="GO:0005634">
    <property type="term" value="C:nucleus"/>
    <property type="evidence" value="ECO:0007669"/>
    <property type="project" value="UniProtKB-UniRule"/>
</dbReference>
<dbReference type="PANTHER" id="PTHR48112:SF22">
    <property type="entry name" value="MITOCHONDRIAL TRANSCRIPTION FACTOR A, ISOFORM B"/>
    <property type="match status" value="1"/>
</dbReference>
<feature type="DNA-binding region" description="HMG box" evidence="4">
    <location>
        <begin position="39"/>
        <end position="107"/>
    </location>
</feature>
<comment type="similarity">
    <text evidence="3">Belongs to the NHP6 family.</text>
</comment>
<reference evidence="7" key="1">
    <citation type="submission" date="2021-07" db="EMBL/GenBank/DDBJ databases">
        <title>Draft genome of Mortierella alpina, strain LL118, isolated from an aspen leaf litter sample.</title>
        <authorList>
            <person name="Yang S."/>
            <person name="Vinatzer B.A."/>
        </authorList>
    </citation>
    <scope>NUCLEOTIDE SEQUENCE</scope>
    <source>
        <strain evidence="7">LL118</strain>
    </source>
</reference>
<organism evidence="7 8">
    <name type="scientific">Mortierella alpina</name>
    <name type="common">Oleaginous fungus</name>
    <name type="synonym">Mortierella renispora</name>
    <dbReference type="NCBI Taxonomy" id="64518"/>
    <lineage>
        <taxon>Eukaryota</taxon>
        <taxon>Fungi</taxon>
        <taxon>Fungi incertae sedis</taxon>
        <taxon>Mucoromycota</taxon>
        <taxon>Mortierellomycotina</taxon>
        <taxon>Mortierellomycetes</taxon>
        <taxon>Mortierellales</taxon>
        <taxon>Mortierellaceae</taxon>
        <taxon>Mortierella</taxon>
    </lineage>
</organism>
<dbReference type="FunFam" id="1.10.30.10:FF:000016">
    <property type="entry name" value="FACT complex subunit SSRP1"/>
    <property type="match status" value="1"/>
</dbReference>
<evidence type="ECO:0000259" key="6">
    <source>
        <dbReference type="PROSITE" id="PS50118"/>
    </source>
</evidence>
<dbReference type="Proteomes" id="UP000717515">
    <property type="component" value="Unassembled WGS sequence"/>
</dbReference>
<dbReference type="Gene3D" id="1.10.30.10">
    <property type="entry name" value="High mobility group box domain"/>
    <property type="match status" value="1"/>
</dbReference>
<dbReference type="Pfam" id="PF00505">
    <property type="entry name" value="HMG_box"/>
    <property type="match status" value="1"/>
</dbReference>
<feature type="region of interest" description="Disordered" evidence="5">
    <location>
        <begin position="84"/>
        <end position="124"/>
    </location>
</feature>
<dbReference type="EMBL" id="JAIFTL010000189">
    <property type="protein sequence ID" value="KAG9321689.1"/>
    <property type="molecule type" value="Genomic_DNA"/>
</dbReference>
<keyword evidence="2 4" id="KW-0539">Nucleus</keyword>
<evidence type="ECO:0000256" key="2">
    <source>
        <dbReference type="ARBA" id="ARBA00023242"/>
    </source>
</evidence>
<gene>
    <name evidence="7" type="ORF">KVV02_002157</name>
</gene>
<name>A0A9P8A3G9_MORAP</name>
<dbReference type="PANTHER" id="PTHR48112">
    <property type="entry name" value="HIGH MOBILITY GROUP PROTEIN DSP1"/>
    <property type="match status" value="1"/>
</dbReference>
<feature type="region of interest" description="Disordered" evidence="5">
    <location>
        <begin position="1"/>
        <end position="43"/>
    </location>
</feature>
<proteinExistence type="inferred from homology"/>
<comment type="caution">
    <text evidence="7">The sequence shown here is derived from an EMBL/GenBank/DDBJ whole genome shotgun (WGS) entry which is preliminary data.</text>
</comment>